<feature type="compositionally biased region" description="Basic and acidic residues" evidence="1">
    <location>
        <begin position="325"/>
        <end position="338"/>
    </location>
</feature>
<keyword evidence="3" id="KW-1185">Reference proteome</keyword>
<evidence type="ECO:0000313" key="3">
    <source>
        <dbReference type="Proteomes" id="UP000269721"/>
    </source>
</evidence>
<feature type="compositionally biased region" description="Basic and acidic residues" evidence="1">
    <location>
        <begin position="27"/>
        <end position="37"/>
    </location>
</feature>
<name>A0A4V1IQQ2_9FUNG</name>
<dbReference type="EMBL" id="KZ997489">
    <property type="protein sequence ID" value="RKO87347.1"/>
    <property type="molecule type" value="Genomic_DNA"/>
</dbReference>
<evidence type="ECO:0000256" key="1">
    <source>
        <dbReference type="SAM" id="MobiDB-lite"/>
    </source>
</evidence>
<proteinExistence type="predicted"/>
<feature type="region of interest" description="Disordered" evidence="1">
    <location>
        <begin position="322"/>
        <end position="370"/>
    </location>
</feature>
<gene>
    <name evidence="2" type="ORF">BDK51DRAFT_50612</name>
</gene>
<organism evidence="2 3">
    <name type="scientific">Blyttiomyces helicus</name>
    <dbReference type="NCBI Taxonomy" id="388810"/>
    <lineage>
        <taxon>Eukaryota</taxon>
        <taxon>Fungi</taxon>
        <taxon>Fungi incertae sedis</taxon>
        <taxon>Chytridiomycota</taxon>
        <taxon>Chytridiomycota incertae sedis</taxon>
        <taxon>Chytridiomycetes</taxon>
        <taxon>Chytridiomycetes incertae sedis</taxon>
        <taxon>Blyttiomyces</taxon>
    </lineage>
</organism>
<dbReference type="Proteomes" id="UP000269721">
    <property type="component" value="Unassembled WGS sequence"/>
</dbReference>
<feature type="compositionally biased region" description="Polar residues" evidence="1">
    <location>
        <begin position="339"/>
        <end position="364"/>
    </location>
</feature>
<reference evidence="3" key="1">
    <citation type="journal article" date="2018" name="Nat. Microbiol.">
        <title>Leveraging single-cell genomics to expand the fungal tree of life.</title>
        <authorList>
            <person name="Ahrendt S.R."/>
            <person name="Quandt C.A."/>
            <person name="Ciobanu D."/>
            <person name="Clum A."/>
            <person name="Salamov A."/>
            <person name="Andreopoulos B."/>
            <person name="Cheng J.F."/>
            <person name="Woyke T."/>
            <person name="Pelin A."/>
            <person name="Henrissat B."/>
            <person name="Reynolds N.K."/>
            <person name="Benny G.L."/>
            <person name="Smith M.E."/>
            <person name="James T.Y."/>
            <person name="Grigoriev I.V."/>
        </authorList>
    </citation>
    <scope>NUCLEOTIDE SEQUENCE [LARGE SCALE GENOMIC DNA]</scope>
</reference>
<sequence>MTCRGGAQLRAEHTAGGAGVSPSRNGKSWDEKAEEPGRTAALAHPGGHRPGRNGRSPNGNKVQTWSSFLFLFFAGVNKVCPVFCGLGRVGRTRSFDSHNGHVRHAAPAAYTVNQAAQFWNCFFAPHRLACFSTHITFSAQLPQITDPAHSIPPHLPCRLHPPASAFTMGHQSSALKEEEFSKYATLQRCDHIPRSWTNLGGGLVRFKNDKKTGNVRLLLSSTHRKLDLQDSKPSTKTAEGAPITKTFSFHFKTTEGNCRSVGARPRVRSSAEPVWNDGFDQVKAWVASLQPKQKVVQTSTVAAVEKKVVQVSTGAVVKQNQVQKMTDESDEKVKEEFKTPQTSHPNTSFSLVPNGSPSRSQRNALWTPHHPDSKRMAAWYTELSLTLNPGGNLSRVRHQRCPRPGRQHLLDRFGVPDGAEIHVGIDGDCGAEL</sequence>
<evidence type="ECO:0000313" key="2">
    <source>
        <dbReference type="EMBL" id="RKO87347.1"/>
    </source>
</evidence>
<feature type="region of interest" description="Disordered" evidence="1">
    <location>
        <begin position="1"/>
        <end position="59"/>
    </location>
</feature>
<protein>
    <submittedName>
        <fullName evidence="2">Uncharacterized protein</fullName>
    </submittedName>
</protein>
<dbReference type="AlphaFoldDB" id="A0A4V1IQQ2"/>
<accession>A0A4V1IQQ2</accession>